<dbReference type="GO" id="GO:0003824">
    <property type="term" value="F:catalytic activity"/>
    <property type="evidence" value="ECO:0007669"/>
    <property type="project" value="InterPro"/>
</dbReference>
<comment type="caution">
    <text evidence="2">The sequence shown here is derived from an EMBL/GenBank/DDBJ whole genome shotgun (WGS) entry which is preliminary data.</text>
</comment>
<organism evidence="2 3">
    <name type="scientific">Blautia obeum</name>
    <dbReference type="NCBI Taxonomy" id="40520"/>
    <lineage>
        <taxon>Bacteria</taxon>
        <taxon>Bacillati</taxon>
        <taxon>Bacillota</taxon>
        <taxon>Clostridia</taxon>
        <taxon>Lachnospirales</taxon>
        <taxon>Lachnospiraceae</taxon>
        <taxon>Blautia</taxon>
    </lineage>
</organism>
<dbReference type="PROSITE" id="PS51918">
    <property type="entry name" value="RADICAL_SAM"/>
    <property type="match status" value="1"/>
</dbReference>
<dbReference type="PANTHER" id="PTHR42731">
    <property type="entry name" value="SLL1084 PROTEIN"/>
    <property type="match status" value="1"/>
</dbReference>
<dbReference type="Proteomes" id="UP000253208">
    <property type="component" value="Unassembled WGS sequence"/>
</dbReference>
<evidence type="ECO:0000313" key="2">
    <source>
        <dbReference type="EMBL" id="RCH45693.1"/>
    </source>
</evidence>
<dbReference type="SMART" id="SM00729">
    <property type="entry name" value="Elp3"/>
    <property type="match status" value="1"/>
</dbReference>
<dbReference type="CDD" id="cd01335">
    <property type="entry name" value="Radical_SAM"/>
    <property type="match status" value="1"/>
</dbReference>
<evidence type="ECO:0000259" key="1">
    <source>
        <dbReference type="PROSITE" id="PS51918"/>
    </source>
</evidence>
<dbReference type="InterPro" id="IPR023404">
    <property type="entry name" value="rSAM_horseshoe"/>
</dbReference>
<dbReference type="InterPro" id="IPR023862">
    <property type="entry name" value="CHP03960_rSAM"/>
</dbReference>
<dbReference type="GO" id="GO:0051536">
    <property type="term" value="F:iron-sulfur cluster binding"/>
    <property type="evidence" value="ECO:0007669"/>
    <property type="project" value="InterPro"/>
</dbReference>
<proteinExistence type="predicted"/>
<name>A0A367G639_9FIRM</name>
<dbReference type="InterPro" id="IPR045784">
    <property type="entry name" value="Radical_SAM_N2"/>
</dbReference>
<dbReference type="Pfam" id="PF19864">
    <property type="entry name" value="Radical_SAM_N2"/>
    <property type="match status" value="1"/>
</dbReference>
<evidence type="ECO:0000313" key="3">
    <source>
        <dbReference type="Proteomes" id="UP000253208"/>
    </source>
</evidence>
<dbReference type="Pfam" id="PF04055">
    <property type="entry name" value="Radical_SAM"/>
    <property type="match status" value="1"/>
</dbReference>
<dbReference type="InterPro" id="IPR058240">
    <property type="entry name" value="rSAM_sf"/>
</dbReference>
<dbReference type="InterPro" id="IPR007197">
    <property type="entry name" value="rSAM"/>
</dbReference>
<dbReference type="AlphaFoldDB" id="A0A367G639"/>
<dbReference type="NCBIfam" id="TIGR03960">
    <property type="entry name" value="rSAM_fuse_unch"/>
    <property type="match status" value="1"/>
</dbReference>
<dbReference type="SFLD" id="SFLDS00029">
    <property type="entry name" value="Radical_SAM"/>
    <property type="match status" value="1"/>
</dbReference>
<accession>A0A367G639</accession>
<gene>
    <name evidence="2" type="ORF">C4886_02405</name>
</gene>
<dbReference type="InterPro" id="IPR006638">
    <property type="entry name" value="Elp3/MiaA/NifB-like_rSAM"/>
</dbReference>
<protein>
    <submittedName>
        <fullName evidence="2">TIGR03960 family radical SAM protein</fullName>
    </submittedName>
</protein>
<dbReference type="SFLD" id="SFLDG01082">
    <property type="entry name" value="B12-binding_domain_containing"/>
    <property type="match status" value="1"/>
</dbReference>
<dbReference type="Gene3D" id="3.80.30.20">
    <property type="entry name" value="tm_1862 like domain"/>
    <property type="match status" value="1"/>
</dbReference>
<feature type="domain" description="Radical SAM core" evidence="1">
    <location>
        <begin position="256"/>
        <end position="503"/>
    </location>
</feature>
<dbReference type="SUPFAM" id="SSF102114">
    <property type="entry name" value="Radical SAM enzymes"/>
    <property type="match status" value="1"/>
</dbReference>
<reference evidence="2 3" key="1">
    <citation type="submission" date="2018-02" db="EMBL/GenBank/DDBJ databases">
        <title>Complete genome sequencing of Faecalibacterium prausnitzii strains isolated from the human gut.</title>
        <authorList>
            <person name="Fitzgerald B.C."/>
            <person name="Shkoporov A.N."/>
            <person name="Ross P.R."/>
            <person name="Hill C."/>
        </authorList>
    </citation>
    <scope>NUCLEOTIDE SEQUENCE [LARGE SCALE GENOMIC DNA]</scope>
    <source>
        <strain evidence="2 3">APC942/31-1</strain>
    </source>
</reference>
<dbReference type="PANTHER" id="PTHR42731:SF1">
    <property type="entry name" value="RADICAL SAM DOMAIN PROTEIN"/>
    <property type="match status" value="1"/>
</dbReference>
<sequence length="623" mass="70779">MRKLALSDEILLKVDKAARYIGGEVNSVMKDKNAVDIRFAMCFPDVYEIGMSNLGMMILYNMFNQREDVWCERLFSPWPDLDKVMREKKIPLFALESQEPIRDFDFLGITIGYEMCYTNILQVLDLSGIPLKSADRGEDFPIVIGGGACAYNPEPLAPFFDMFYIGEGETVYDALFDAYKANKKAGGSRRDFLLAAAKIPGIYVPSLYEVTYKEDGTIASFAPTADGVPEKVQKQLIIDMEKEYRAVEAPVVPHIKATQDRVTLEIQRGCIRGCRFCQAGMIYRPTRERDVETLKESARIMLKNTGHEEISLSSLSSSDYSQLKELVNFLIEEFHGKAVNISLPSLRIDAFALDVMSKVQDVKKSSLTFAPEAGSQRLRDVINKGLTEEVILHGAGEAFKGGWNQVKLYFMLGLPTETEDDMKGIAHLAQKIAETYYEVVPKEQRKGKVQINVSTSFFVPKPFTPFQWAPMYTEQDFVEKAKVVKNEVRAQLNQRSIRYNWHEPDVTALEGFLARGDRRCADVILKAYEKGALYDAWTENFDYDIWKEAMAECGVDMTFYTLRERSLDEILPWDFIDTGVSRRFLEREWQRAKEGVVTENCRQKCSACGAMKFKGGVCLEGKN</sequence>
<dbReference type="EMBL" id="PSQG01000003">
    <property type="protein sequence ID" value="RCH45693.1"/>
    <property type="molecule type" value="Genomic_DNA"/>
</dbReference>
<dbReference type="RefSeq" id="WP_114001603.1">
    <property type="nucleotide sequence ID" value="NZ_PSQG01000003.1"/>
</dbReference>